<keyword evidence="2" id="KW-1185">Reference proteome</keyword>
<accession>A0AAV3XV37</accession>
<name>A0AAV3XV37_9GAST</name>
<organism evidence="1 2">
    <name type="scientific">Plakobranchus ocellatus</name>
    <dbReference type="NCBI Taxonomy" id="259542"/>
    <lineage>
        <taxon>Eukaryota</taxon>
        <taxon>Metazoa</taxon>
        <taxon>Spiralia</taxon>
        <taxon>Lophotrochozoa</taxon>
        <taxon>Mollusca</taxon>
        <taxon>Gastropoda</taxon>
        <taxon>Heterobranchia</taxon>
        <taxon>Euthyneura</taxon>
        <taxon>Panpulmonata</taxon>
        <taxon>Sacoglossa</taxon>
        <taxon>Placobranchoidea</taxon>
        <taxon>Plakobranchidae</taxon>
        <taxon>Plakobranchus</taxon>
    </lineage>
</organism>
<sequence>MTLNMSCQGAPSHPLEMTNSNMGNDNNGANEISDMAHNERGELKYFFNLAGTDAPEEVLIDENIATGIDKVLTDGLSKEMHKQVASKYTPPLNCKRLNVVGCNPEVLKTLAAELDTETPPYKEFKNRCLKA</sequence>
<proteinExistence type="predicted"/>
<dbReference type="AlphaFoldDB" id="A0AAV3XV37"/>
<gene>
    <name evidence="1" type="ORF">PoB_000072800</name>
</gene>
<reference evidence="1 2" key="1">
    <citation type="journal article" date="2021" name="Elife">
        <title>Chloroplast acquisition without the gene transfer in kleptoplastic sea slugs, Plakobranchus ocellatus.</title>
        <authorList>
            <person name="Maeda T."/>
            <person name="Takahashi S."/>
            <person name="Yoshida T."/>
            <person name="Shimamura S."/>
            <person name="Takaki Y."/>
            <person name="Nagai Y."/>
            <person name="Toyoda A."/>
            <person name="Suzuki Y."/>
            <person name="Arimoto A."/>
            <person name="Ishii H."/>
            <person name="Satoh N."/>
            <person name="Nishiyama T."/>
            <person name="Hasebe M."/>
            <person name="Maruyama T."/>
            <person name="Minagawa J."/>
            <person name="Obokata J."/>
            <person name="Shigenobu S."/>
        </authorList>
    </citation>
    <scope>NUCLEOTIDE SEQUENCE [LARGE SCALE GENOMIC DNA]</scope>
</reference>
<dbReference type="EMBL" id="BLXT01000063">
    <property type="protein sequence ID" value="GFN74222.1"/>
    <property type="molecule type" value="Genomic_DNA"/>
</dbReference>
<dbReference type="Proteomes" id="UP000735302">
    <property type="component" value="Unassembled WGS sequence"/>
</dbReference>
<evidence type="ECO:0000313" key="2">
    <source>
        <dbReference type="Proteomes" id="UP000735302"/>
    </source>
</evidence>
<evidence type="ECO:0000313" key="1">
    <source>
        <dbReference type="EMBL" id="GFN74222.1"/>
    </source>
</evidence>
<comment type="caution">
    <text evidence="1">The sequence shown here is derived from an EMBL/GenBank/DDBJ whole genome shotgun (WGS) entry which is preliminary data.</text>
</comment>
<protein>
    <submittedName>
        <fullName evidence="1">Uncharacterized protein</fullName>
    </submittedName>
</protein>